<dbReference type="GO" id="GO:0043164">
    <property type="term" value="P:Gram-negative-bacterium-type cell wall biogenesis"/>
    <property type="evidence" value="ECO:0007669"/>
    <property type="project" value="TreeGrafter"/>
</dbReference>
<accession>A0A2N0H6D4</accession>
<organism evidence="2 3">
    <name type="scientific">Novosphingobium kunmingense</name>
    <dbReference type="NCBI Taxonomy" id="1211806"/>
    <lineage>
        <taxon>Bacteria</taxon>
        <taxon>Pseudomonadati</taxon>
        <taxon>Pseudomonadota</taxon>
        <taxon>Alphaproteobacteria</taxon>
        <taxon>Sphingomonadales</taxon>
        <taxon>Sphingomonadaceae</taxon>
        <taxon>Novosphingobium</taxon>
    </lineage>
</organism>
<dbReference type="PANTHER" id="PTHR30336">
    <property type="entry name" value="INNER MEMBRANE PROTEIN, PROBABLE PERMEASE"/>
    <property type="match status" value="1"/>
</dbReference>
<gene>
    <name evidence="2" type="ORF">B0I00_2065</name>
</gene>
<dbReference type="OrthoDB" id="9812311at2"/>
<dbReference type="InterPro" id="IPR051599">
    <property type="entry name" value="Cell_Envelope_Assoc"/>
</dbReference>
<evidence type="ECO:0000259" key="1">
    <source>
        <dbReference type="Pfam" id="PF02698"/>
    </source>
</evidence>
<protein>
    <submittedName>
        <fullName evidence="2">DUF218 domain-containing protein</fullName>
    </submittedName>
</protein>
<dbReference type="PANTHER" id="PTHR30336:SF4">
    <property type="entry name" value="ENVELOPE BIOGENESIS FACTOR ELYC"/>
    <property type="match status" value="1"/>
</dbReference>
<dbReference type="AlphaFoldDB" id="A0A2N0H6D4"/>
<proteinExistence type="predicted"/>
<dbReference type="EMBL" id="PHUF01000004">
    <property type="protein sequence ID" value="PKB14476.1"/>
    <property type="molecule type" value="Genomic_DNA"/>
</dbReference>
<sequence length="177" mass="19780">MIRRLFSVVLIAWALGFVLFAVTLPRPIGNAGTDGVVVLTGGKGRVDRGLEVLEKGWAKRLLVSGVGRDVKPRELAAEYGISRAVLACCVTLGYKAIDTRSNGSETAEWARDEKLQSLRLVTSDWHMRRAAMELRRNLPEDITVIEDAVPTQPKLWALFLEYHKWLARLTAPVWDRG</sequence>
<dbReference type="GO" id="GO:0005886">
    <property type="term" value="C:plasma membrane"/>
    <property type="evidence" value="ECO:0007669"/>
    <property type="project" value="TreeGrafter"/>
</dbReference>
<dbReference type="InterPro" id="IPR003848">
    <property type="entry name" value="DUF218"/>
</dbReference>
<feature type="domain" description="DUF218" evidence="1">
    <location>
        <begin position="34"/>
        <end position="144"/>
    </location>
</feature>
<evidence type="ECO:0000313" key="2">
    <source>
        <dbReference type="EMBL" id="PKB14476.1"/>
    </source>
</evidence>
<dbReference type="Proteomes" id="UP000232587">
    <property type="component" value="Unassembled WGS sequence"/>
</dbReference>
<name>A0A2N0H6D4_9SPHN</name>
<reference evidence="2 3" key="1">
    <citation type="submission" date="2017-11" db="EMBL/GenBank/DDBJ databases">
        <title>Genomic Encyclopedia of Type Strains, Phase III (KMG-III): the genomes of soil and plant-associated and newly described type strains.</title>
        <authorList>
            <person name="Whitman W."/>
        </authorList>
    </citation>
    <scope>NUCLEOTIDE SEQUENCE [LARGE SCALE GENOMIC DNA]</scope>
    <source>
        <strain evidence="2 3">CGMCC 1.12274</strain>
    </source>
</reference>
<dbReference type="GO" id="GO:0000270">
    <property type="term" value="P:peptidoglycan metabolic process"/>
    <property type="evidence" value="ECO:0007669"/>
    <property type="project" value="TreeGrafter"/>
</dbReference>
<keyword evidence="3" id="KW-1185">Reference proteome</keyword>
<dbReference type="RefSeq" id="WP_100867314.1">
    <property type="nucleotide sequence ID" value="NZ_PHUF01000004.1"/>
</dbReference>
<dbReference type="CDD" id="cd06259">
    <property type="entry name" value="YdcF-like"/>
    <property type="match status" value="1"/>
</dbReference>
<evidence type="ECO:0000313" key="3">
    <source>
        <dbReference type="Proteomes" id="UP000232587"/>
    </source>
</evidence>
<dbReference type="Pfam" id="PF02698">
    <property type="entry name" value="DUF218"/>
    <property type="match status" value="1"/>
</dbReference>
<comment type="caution">
    <text evidence="2">The sequence shown here is derived from an EMBL/GenBank/DDBJ whole genome shotgun (WGS) entry which is preliminary data.</text>
</comment>